<proteinExistence type="predicted"/>
<reference evidence="1" key="2">
    <citation type="journal article" date="2015" name="Data Brief">
        <title>Shoot transcriptome of the giant reed, Arundo donax.</title>
        <authorList>
            <person name="Barrero R.A."/>
            <person name="Guerrero F.D."/>
            <person name="Moolhuijzen P."/>
            <person name="Goolsby J.A."/>
            <person name="Tidwell J."/>
            <person name="Bellgard S.E."/>
            <person name="Bellgard M.I."/>
        </authorList>
    </citation>
    <scope>NUCLEOTIDE SEQUENCE</scope>
    <source>
        <tissue evidence="1">Shoot tissue taken approximately 20 cm above the soil surface</tissue>
    </source>
</reference>
<protein>
    <submittedName>
        <fullName evidence="1">Uncharacterized protein</fullName>
    </submittedName>
</protein>
<organism evidence="1">
    <name type="scientific">Arundo donax</name>
    <name type="common">Giant reed</name>
    <name type="synonym">Donax arundinaceus</name>
    <dbReference type="NCBI Taxonomy" id="35708"/>
    <lineage>
        <taxon>Eukaryota</taxon>
        <taxon>Viridiplantae</taxon>
        <taxon>Streptophyta</taxon>
        <taxon>Embryophyta</taxon>
        <taxon>Tracheophyta</taxon>
        <taxon>Spermatophyta</taxon>
        <taxon>Magnoliopsida</taxon>
        <taxon>Liliopsida</taxon>
        <taxon>Poales</taxon>
        <taxon>Poaceae</taxon>
        <taxon>PACMAD clade</taxon>
        <taxon>Arundinoideae</taxon>
        <taxon>Arundineae</taxon>
        <taxon>Arundo</taxon>
    </lineage>
</organism>
<name>A0A0A9D0K7_ARUDO</name>
<reference evidence="1" key="1">
    <citation type="submission" date="2014-09" db="EMBL/GenBank/DDBJ databases">
        <authorList>
            <person name="Magalhaes I.L.F."/>
            <person name="Oliveira U."/>
            <person name="Santos F.R."/>
            <person name="Vidigal T.H.D.A."/>
            <person name="Brescovit A.D."/>
            <person name="Santos A.J."/>
        </authorList>
    </citation>
    <scope>NUCLEOTIDE SEQUENCE</scope>
    <source>
        <tissue evidence="1">Shoot tissue taken approximately 20 cm above the soil surface</tissue>
    </source>
</reference>
<dbReference type="AlphaFoldDB" id="A0A0A9D0K7"/>
<sequence>MSIINSQGISLHDTVMQFSRFNGPKVLHVLIRMLKLHSSRISALRGYTFFCTNYNCLSILYVLCNLWSVYIQCHCQLLSIYMHFDILTFLDLMLWRVNWHVFSP</sequence>
<accession>A0A0A9D0K7</accession>
<evidence type="ECO:0000313" key="1">
    <source>
        <dbReference type="EMBL" id="JAD77282.1"/>
    </source>
</evidence>
<dbReference type="EMBL" id="GBRH01220613">
    <property type="protein sequence ID" value="JAD77282.1"/>
    <property type="molecule type" value="Transcribed_RNA"/>
</dbReference>